<evidence type="ECO:0000313" key="5">
    <source>
        <dbReference type="EMBL" id="EDV28409.1"/>
    </source>
</evidence>
<name>B3RIF5_TRIAD</name>
<protein>
    <recommendedName>
        <fullName evidence="4">Peptidase S1 domain-containing protein</fullName>
    </recommendedName>
</protein>
<dbReference type="OrthoDB" id="10051896at2759"/>
<dbReference type="PANTHER" id="PTHR24252">
    <property type="entry name" value="ACROSIN-RELATED"/>
    <property type="match status" value="1"/>
</dbReference>
<dbReference type="GeneID" id="6748826"/>
<dbReference type="RefSeq" id="XP_002107611.1">
    <property type="nucleotide sequence ID" value="XM_002107575.1"/>
</dbReference>
<keyword evidence="1" id="KW-1015">Disulfide bond</keyword>
<dbReference type="InterPro" id="IPR001314">
    <property type="entry name" value="Peptidase_S1A"/>
</dbReference>
<dbReference type="eggNOG" id="KOG3627">
    <property type="taxonomic scope" value="Eukaryota"/>
</dbReference>
<dbReference type="InterPro" id="IPR018114">
    <property type="entry name" value="TRYPSIN_HIS"/>
</dbReference>
<keyword evidence="6" id="KW-1185">Reference proteome</keyword>
<dbReference type="GO" id="GO:0008236">
    <property type="term" value="F:serine-type peptidase activity"/>
    <property type="evidence" value="ECO:0000318"/>
    <property type="project" value="GO_Central"/>
</dbReference>
<evidence type="ECO:0000313" key="6">
    <source>
        <dbReference type="Proteomes" id="UP000009022"/>
    </source>
</evidence>
<dbReference type="PROSITE" id="PS00135">
    <property type="entry name" value="TRYPSIN_SER"/>
    <property type="match status" value="1"/>
</dbReference>
<dbReference type="CTD" id="6748826"/>
<dbReference type="InParanoid" id="B3RIF5"/>
<feature type="domain" description="Peptidase S1" evidence="4">
    <location>
        <begin position="4"/>
        <end position="246"/>
    </location>
</feature>
<dbReference type="STRING" id="10228.B3RIF5"/>
<keyword evidence="3" id="KW-0378">Hydrolase</keyword>
<dbReference type="KEGG" id="tad:TRIADDRAFT_18710"/>
<evidence type="ECO:0000256" key="3">
    <source>
        <dbReference type="RuleBase" id="RU363034"/>
    </source>
</evidence>
<dbReference type="PANTHER" id="PTHR24252:SF11">
    <property type="entry name" value="ATRIAL NATRIURETIC PEPTIDE-CONVERTING ENZYME ISOFORM X1"/>
    <property type="match status" value="1"/>
</dbReference>
<dbReference type="Gene3D" id="2.40.10.10">
    <property type="entry name" value="Trypsin-like serine proteases"/>
    <property type="match status" value="2"/>
</dbReference>
<dbReference type="InterPro" id="IPR009003">
    <property type="entry name" value="Peptidase_S1_PA"/>
</dbReference>
<dbReference type="InterPro" id="IPR033116">
    <property type="entry name" value="TRYPSIN_SER"/>
</dbReference>
<dbReference type="Proteomes" id="UP000009022">
    <property type="component" value="Unassembled WGS sequence"/>
</dbReference>
<dbReference type="InterPro" id="IPR001254">
    <property type="entry name" value="Trypsin_dom"/>
</dbReference>
<dbReference type="FunFam" id="2.40.10.10:FF:000002">
    <property type="entry name" value="Transmembrane protease serine"/>
    <property type="match status" value="1"/>
</dbReference>
<evidence type="ECO:0000256" key="1">
    <source>
        <dbReference type="ARBA" id="ARBA00023157"/>
    </source>
</evidence>
<dbReference type="GO" id="GO:0004252">
    <property type="term" value="F:serine-type endopeptidase activity"/>
    <property type="evidence" value="ECO:0007669"/>
    <property type="project" value="InterPro"/>
</dbReference>
<comment type="similarity">
    <text evidence="2">Belongs to the peptidase S1 family. CLIP subfamily.</text>
</comment>
<dbReference type="HOGENOM" id="CLU_006842_0_4_1"/>
<dbReference type="PROSITE" id="PS00134">
    <property type="entry name" value="TRYPSIN_HIS"/>
    <property type="match status" value="1"/>
</dbReference>
<dbReference type="InterPro" id="IPR043504">
    <property type="entry name" value="Peptidase_S1_PA_chymotrypsin"/>
</dbReference>
<feature type="non-terminal residue" evidence="5">
    <location>
        <position position="1"/>
    </location>
</feature>
<dbReference type="PhylomeDB" id="B3RIF5"/>
<dbReference type="CDD" id="cd00190">
    <property type="entry name" value="Tryp_SPc"/>
    <property type="match status" value="1"/>
</dbReference>
<dbReference type="AlphaFoldDB" id="B3RIF5"/>
<sequence>IKRVIHGTKASDYMVPWQAFIQIKRSDNKIVRCGGSLIDKKYIISAAHCFDKVSKEPQSIRIILYLSHDDLNIHSAYAGGCQGVGRCTIRDFNADVAILKLPSSVQTNRYVRTLCLPNKRILSSNLGNLDCRVAGWGNTRVSGSVSYPRYLRWAMVSILDTDKCNKSVAYRNSITNNMLCAGKWEGGVDTCHGDSGGPLMCRLPNSPWMLMGITSTGKGCAQPMSPGVYTKLSSPIINNWLSHFIQ</sequence>
<evidence type="ECO:0000259" key="4">
    <source>
        <dbReference type="PROSITE" id="PS50240"/>
    </source>
</evidence>
<gene>
    <name evidence="5" type="ORF">TRIADDRAFT_18710</name>
</gene>
<dbReference type="EMBL" id="DS985241">
    <property type="protein sequence ID" value="EDV28409.1"/>
    <property type="molecule type" value="Genomic_DNA"/>
</dbReference>
<evidence type="ECO:0000256" key="2">
    <source>
        <dbReference type="ARBA" id="ARBA00024195"/>
    </source>
</evidence>
<organism evidence="5 6">
    <name type="scientific">Trichoplax adhaerens</name>
    <name type="common">Trichoplax reptans</name>
    <dbReference type="NCBI Taxonomy" id="10228"/>
    <lineage>
        <taxon>Eukaryota</taxon>
        <taxon>Metazoa</taxon>
        <taxon>Placozoa</taxon>
        <taxon>Uniplacotomia</taxon>
        <taxon>Trichoplacea</taxon>
        <taxon>Trichoplacidae</taxon>
        <taxon>Trichoplax</taxon>
    </lineage>
</organism>
<reference evidence="5 6" key="1">
    <citation type="journal article" date="2008" name="Nature">
        <title>The Trichoplax genome and the nature of placozoans.</title>
        <authorList>
            <person name="Srivastava M."/>
            <person name="Begovic E."/>
            <person name="Chapman J."/>
            <person name="Putnam N.H."/>
            <person name="Hellsten U."/>
            <person name="Kawashima T."/>
            <person name="Kuo A."/>
            <person name="Mitros T."/>
            <person name="Salamov A."/>
            <person name="Carpenter M.L."/>
            <person name="Signorovitch A.Y."/>
            <person name="Moreno M.A."/>
            <person name="Kamm K."/>
            <person name="Grimwood J."/>
            <person name="Schmutz J."/>
            <person name="Shapiro H."/>
            <person name="Grigoriev I.V."/>
            <person name="Buss L.W."/>
            <person name="Schierwater B."/>
            <person name="Dellaporta S.L."/>
            <person name="Rokhsar D.S."/>
        </authorList>
    </citation>
    <scope>NUCLEOTIDE SEQUENCE [LARGE SCALE GENOMIC DNA]</scope>
    <source>
        <strain evidence="5 6">Grell-BS-1999</strain>
    </source>
</reference>
<dbReference type="PRINTS" id="PR00722">
    <property type="entry name" value="CHYMOTRYPSIN"/>
</dbReference>
<keyword evidence="3" id="KW-0720">Serine protease</keyword>
<dbReference type="Pfam" id="PF00089">
    <property type="entry name" value="Trypsin"/>
    <property type="match status" value="1"/>
</dbReference>
<proteinExistence type="inferred from homology"/>
<accession>B3RIF5</accession>
<dbReference type="SUPFAM" id="SSF50494">
    <property type="entry name" value="Trypsin-like serine proteases"/>
    <property type="match status" value="1"/>
</dbReference>
<keyword evidence="3" id="KW-0645">Protease</keyword>
<dbReference type="SMART" id="SM00020">
    <property type="entry name" value="Tryp_SPc"/>
    <property type="match status" value="1"/>
</dbReference>
<dbReference type="GO" id="GO:0006508">
    <property type="term" value="P:proteolysis"/>
    <property type="evidence" value="ECO:0007669"/>
    <property type="project" value="UniProtKB-KW"/>
</dbReference>
<dbReference type="PROSITE" id="PS50240">
    <property type="entry name" value="TRYPSIN_DOM"/>
    <property type="match status" value="1"/>
</dbReference>